<evidence type="ECO:0000256" key="4">
    <source>
        <dbReference type="ARBA" id="ARBA00022490"/>
    </source>
</evidence>
<evidence type="ECO:0000256" key="5">
    <source>
        <dbReference type="ARBA" id="ARBA00022782"/>
    </source>
</evidence>
<keyword evidence="4" id="KW-0963">Cytoplasm</keyword>
<dbReference type="PANTHER" id="PTHR35671">
    <property type="entry name" value="PROTEIN TOPAZ1"/>
    <property type="match status" value="1"/>
</dbReference>
<dbReference type="InterPro" id="IPR029435">
    <property type="entry name" value="TOPAZ1_dom"/>
</dbReference>
<comment type="function">
    <text evidence="1">Important for normal spermatogenesis and male fertility. Specifically required for progression to the post-meiotic stages of spermatocyte development. Seems to be necessary for normal expression levels of a number of testis-expressed gene transcripts, although its role in this process is unclear.</text>
</comment>
<evidence type="ECO:0000256" key="3">
    <source>
        <dbReference type="ARBA" id="ARBA00016464"/>
    </source>
</evidence>
<dbReference type="Pfam" id="PF14669">
    <property type="entry name" value="Asp_Glu_race_2"/>
    <property type="match status" value="1"/>
</dbReference>
<evidence type="ECO:0000256" key="2">
    <source>
        <dbReference type="ARBA" id="ARBA00004514"/>
    </source>
</evidence>
<evidence type="ECO:0000313" key="9">
    <source>
        <dbReference type="Ensembl" id="ENSVKKP00000004330.1"/>
    </source>
</evidence>
<accession>A0A8D2IYV0</accession>
<dbReference type="Ensembl" id="ENSVKKT00000004452.1">
    <property type="protein sequence ID" value="ENSVKKP00000004330.1"/>
    <property type="gene ID" value="ENSVKKG00000003228.1"/>
</dbReference>
<evidence type="ECO:0000256" key="6">
    <source>
        <dbReference type="ARBA" id="ARBA00022871"/>
    </source>
</evidence>
<dbReference type="Proteomes" id="UP000694545">
    <property type="component" value="Unplaced"/>
</dbReference>
<keyword evidence="6" id="KW-0744">Spermatogenesis</keyword>
<dbReference type="PANTHER" id="PTHR35671:SF1">
    <property type="entry name" value="PROTEIN TOPAZ1"/>
    <property type="match status" value="1"/>
</dbReference>
<organism evidence="9 10">
    <name type="scientific">Varanus komodoensis</name>
    <name type="common">Komodo dragon</name>
    <dbReference type="NCBI Taxonomy" id="61221"/>
    <lineage>
        <taxon>Eukaryota</taxon>
        <taxon>Metazoa</taxon>
        <taxon>Chordata</taxon>
        <taxon>Craniata</taxon>
        <taxon>Vertebrata</taxon>
        <taxon>Euteleostomi</taxon>
        <taxon>Lepidosauria</taxon>
        <taxon>Squamata</taxon>
        <taxon>Bifurcata</taxon>
        <taxon>Unidentata</taxon>
        <taxon>Episquamata</taxon>
        <taxon>Toxicofera</taxon>
        <taxon>Anguimorpha</taxon>
        <taxon>Paleoanguimorpha</taxon>
        <taxon>Varanoidea</taxon>
        <taxon>Varanidae</taxon>
        <taxon>Varanus</taxon>
    </lineage>
</organism>
<keyword evidence="5" id="KW-0221">Differentiation</keyword>
<proteinExistence type="predicted"/>
<evidence type="ECO:0000259" key="8">
    <source>
        <dbReference type="Pfam" id="PF14669"/>
    </source>
</evidence>
<keyword evidence="10" id="KW-1185">Reference proteome</keyword>
<reference evidence="9" key="2">
    <citation type="submission" date="2025-09" db="UniProtKB">
        <authorList>
            <consortium name="Ensembl"/>
        </authorList>
    </citation>
    <scope>IDENTIFICATION</scope>
</reference>
<dbReference type="InterPro" id="IPR038952">
    <property type="entry name" value="TOPAZ1"/>
</dbReference>
<evidence type="ECO:0000313" key="10">
    <source>
        <dbReference type="Proteomes" id="UP000694545"/>
    </source>
</evidence>
<evidence type="ECO:0000256" key="1">
    <source>
        <dbReference type="ARBA" id="ARBA00002132"/>
    </source>
</evidence>
<name>A0A8D2IYV0_VARKO</name>
<evidence type="ECO:0000256" key="7">
    <source>
        <dbReference type="ARBA" id="ARBA00031943"/>
    </source>
</evidence>
<dbReference type="GO" id="GO:0005829">
    <property type="term" value="C:cytosol"/>
    <property type="evidence" value="ECO:0007669"/>
    <property type="project" value="UniProtKB-SubCell"/>
</dbReference>
<protein>
    <recommendedName>
        <fullName evidence="3">Protein TOPAZ1</fullName>
    </recommendedName>
    <alternativeName>
        <fullName evidence="7">Testis- and ovary-specific PAZ domain-containing protein 1</fullName>
    </alternativeName>
</protein>
<reference evidence="9" key="1">
    <citation type="submission" date="2025-08" db="UniProtKB">
        <authorList>
            <consortium name="Ensembl"/>
        </authorList>
    </citation>
    <scope>IDENTIFICATION</scope>
</reference>
<comment type="subcellular location">
    <subcellularLocation>
        <location evidence="2">Cytoplasm</location>
        <location evidence="2">Cytosol</location>
    </subcellularLocation>
</comment>
<dbReference type="GO" id="GO:0030154">
    <property type="term" value="P:cell differentiation"/>
    <property type="evidence" value="ECO:0007669"/>
    <property type="project" value="UniProtKB-KW"/>
</dbReference>
<sequence length="1345" mass="152156">DIKTEKKVENSTLEVHHDEKPQWFTMHNVFPYRIERIPVVRLLDCYHIKALLNSTSVKTIQSYKVHCGSLHFTLGQGKSLSSSTGMGQNDMSSGPNIMQPEFPKRSILVEKGMCQNTKNSRCQSRKQFKEIKWCVNLKNSSKKTKMSTDLEESTVQEILSNLTINNKCGLQIEDKPAMADSSTTLETINYSELTSLALLAHTSDFIPEQPSQKQLFNLSSNEKVSAVHFVTCNAAGFQKSNVLPKNALELKHIEPQIHFSNEVGDSDSIMETVVSETIISCNSDVAGCMNRGKRTPKEKEVGSVVRKLQLYSCQRAVPISGKKVWPRDSCARTTLWVDKNHVSDSEFLRGTDLVVNSGQQPKPLTGTSKTSAITLMDHTAVSSNESPNSITLSHTYKAPSAIASENSFSSMHREIPKQCTSSNKTVKKSKVASNSLVKDAKKKGNITNRTTSIDTQNGAFADSRRNKINYQKTSIAEQELLLKTLITGNLPNFKIPLLKDKNESRKLDYTRLSERDTCSPLNMLDDSMASVKKVRTKETSSCVKSKHHFHSEQFNDTNIPEDYNELELSTLEDRSGSLSTGHIEKQMLPLETNAESNYTNNCTKDKVNFCTDVLKAYEEDVLVIDVIPDDPDLFGDIDEQEAANVNKLCTKNVNTNIFSKEKLELEPEFPQLPRILFSFKLFWRYLLHDTSGLKVLFCRYIQCSRKLPLMDKHFLCLFSLEFSENAQYILPANCDHQLKLLLPANTATASPQQDVSVKPWTNGITNLGLPYLPRGYCRSHFNTLNGCERPDCWYSHFPVLGNEKLCSDILKKYISIGEVVLLQRAVQIFTHYYKEGIPVEHLNSEILNNLLTSLLQSCLLKELFHVIHTSIMIKILPTADVLLKVFEHVASMKLRDAVPELIEISCKLVDSGMILGYEHVTYITKLLNLLQVSAQEISMFLSKYHCKEKGDWTKLGTLYINVRRGCENFGDLEKYSLCIANILMSSMKTERSSIPFCEFATAVNADPYHNEADTTLLGRIGISVMFSYYKVQQWSKARKVLDVFHALKINFTFFKGLLGEERLAPRCHIVNVAVEIFLKCGSLDGAIWVLRESDWIINTLSWPCDRMDVLNRHNLLCTIASEYITKSRYGEAFEVLQNLPGFENSCDTLDVSQYSLLFNKLLDACLESKNLGISSNAVEFMLTKNIPIQFNLLRALITALGRSCLWLKARTHYKSALALGCYPPLKGNLYRKLLLIPSYMSEIEMLLAIEIFLVSNASCVQSPGASNQILQIILKRCEDNNVRNEDDYPSAVERLIQAARISSPKLFIKHLTVNINMEQVYTLEYACVLKWLKENMKWAGKVWLF</sequence>
<feature type="domain" description="Protein TOPAZ1" evidence="8">
    <location>
        <begin position="945"/>
        <end position="1118"/>
    </location>
</feature>
<dbReference type="GO" id="GO:0048137">
    <property type="term" value="P:spermatocyte division"/>
    <property type="evidence" value="ECO:0007669"/>
    <property type="project" value="TreeGrafter"/>
</dbReference>